<sequence>MSISKRFFKVNEMKSAIILLLSCHISIALAENVAYHVWNNPIPEKAVGNPGQTCSVPKGKTFGDVMDLAALKNPQGYGFNFTRFDFGRMITSIGGVSQDPGNGLYWMLFQLDDEPKPENPPTRKNLASYGVDGMIIERDDIFLFWLTNMGHASPK</sequence>
<proteinExistence type="predicted"/>
<dbReference type="InterPro" id="IPR051588">
    <property type="entry name" value="Cobalamin_Transport"/>
</dbReference>
<dbReference type="EMBL" id="CAJVCH010092815">
    <property type="protein sequence ID" value="CAG7722831.1"/>
    <property type="molecule type" value="Genomic_DNA"/>
</dbReference>
<feature type="chain" id="PRO_5035199848" description="Transcobalamin-like C-terminal domain-containing protein" evidence="1">
    <location>
        <begin position="31"/>
        <end position="155"/>
    </location>
</feature>
<dbReference type="GO" id="GO:0031419">
    <property type="term" value="F:cobalamin binding"/>
    <property type="evidence" value="ECO:0007669"/>
    <property type="project" value="TreeGrafter"/>
</dbReference>
<keyword evidence="1" id="KW-0732">Signal</keyword>
<dbReference type="Proteomes" id="UP000708208">
    <property type="component" value="Unassembled WGS sequence"/>
</dbReference>
<evidence type="ECO:0000313" key="3">
    <source>
        <dbReference type="EMBL" id="CAG7722831.1"/>
    </source>
</evidence>
<dbReference type="AlphaFoldDB" id="A0A8J2JMD4"/>
<dbReference type="PANTHER" id="PTHR10559">
    <property type="entry name" value="TRANSCOBALAMIN-1/GASTRIC INTRINSIC FACTOR"/>
    <property type="match status" value="1"/>
</dbReference>
<evidence type="ECO:0000313" key="4">
    <source>
        <dbReference type="Proteomes" id="UP000708208"/>
    </source>
</evidence>
<evidence type="ECO:0000256" key="1">
    <source>
        <dbReference type="SAM" id="SignalP"/>
    </source>
</evidence>
<comment type="caution">
    <text evidence="3">The sequence shown here is derived from an EMBL/GenBank/DDBJ whole genome shotgun (WGS) entry which is preliminary data.</text>
</comment>
<organism evidence="3 4">
    <name type="scientific">Allacma fusca</name>
    <dbReference type="NCBI Taxonomy" id="39272"/>
    <lineage>
        <taxon>Eukaryota</taxon>
        <taxon>Metazoa</taxon>
        <taxon>Ecdysozoa</taxon>
        <taxon>Arthropoda</taxon>
        <taxon>Hexapoda</taxon>
        <taxon>Collembola</taxon>
        <taxon>Symphypleona</taxon>
        <taxon>Sminthuridae</taxon>
        <taxon>Allacma</taxon>
    </lineage>
</organism>
<keyword evidence="4" id="KW-1185">Reference proteome</keyword>
<feature type="domain" description="Transcobalamin-like C-terminal" evidence="2">
    <location>
        <begin position="59"/>
        <end position="109"/>
    </location>
</feature>
<dbReference type="InterPro" id="IPR027954">
    <property type="entry name" value="Transcobalamin-like_C"/>
</dbReference>
<gene>
    <name evidence="3" type="ORF">AFUS01_LOCUS11942</name>
</gene>
<dbReference type="GO" id="GO:0005615">
    <property type="term" value="C:extracellular space"/>
    <property type="evidence" value="ECO:0007669"/>
    <property type="project" value="TreeGrafter"/>
</dbReference>
<evidence type="ECO:0000259" key="2">
    <source>
        <dbReference type="Pfam" id="PF14478"/>
    </source>
</evidence>
<feature type="signal peptide" evidence="1">
    <location>
        <begin position="1"/>
        <end position="30"/>
    </location>
</feature>
<name>A0A8J2JMD4_9HEXA</name>
<reference evidence="3" key="1">
    <citation type="submission" date="2021-06" db="EMBL/GenBank/DDBJ databases">
        <authorList>
            <person name="Hodson N. C."/>
            <person name="Mongue J. A."/>
            <person name="Jaron S. K."/>
        </authorList>
    </citation>
    <scope>NUCLEOTIDE SEQUENCE</scope>
</reference>
<dbReference type="GO" id="GO:0015889">
    <property type="term" value="P:cobalamin transport"/>
    <property type="evidence" value="ECO:0007669"/>
    <property type="project" value="TreeGrafter"/>
</dbReference>
<dbReference type="PANTHER" id="PTHR10559:SF18">
    <property type="entry name" value="TRANSCOBALAMIN II"/>
    <property type="match status" value="1"/>
</dbReference>
<dbReference type="Pfam" id="PF14478">
    <property type="entry name" value="DUF4430"/>
    <property type="match status" value="1"/>
</dbReference>
<dbReference type="OrthoDB" id="6343110at2759"/>
<accession>A0A8J2JMD4</accession>
<protein>
    <recommendedName>
        <fullName evidence="2">Transcobalamin-like C-terminal domain-containing protein</fullName>
    </recommendedName>
</protein>